<dbReference type="EMBL" id="VEPZ02000561">
    <property type="protein sequence ID" value="KAE8722593.1"/>
    <property type="molecule type" value="Genomic_DNA"/>
</dbReference>
<reference evidence="6" key="1">
    <citation type="submission" date="2019-09" db="EMBL/GenBank/DDBJ databases">
        <title>Draft genome information of white flower Hibiscus syriacus.</title>
        <authorList>
            <person name="Kim Y.-M."/>
        </authorList>
    </citation>
    <scope>NUCLEOTIDE SEQUENCE [LARGE SCALE GENOMIC DNA]</scope>
    <source>
        <strain evidence="6">YM2019G1</strain>
    </source>
</reference>
<comment type="similarity">
    <text evidence="1 3">Belongs to the sulfotransferase 1 family.</text>
</comment>
<comment type="caution">
    <text evidence="6">The sequence shown here is derived from an EMBL/GenBank/DDBJ whole genome shotgun (WGS) entry which is preliminary data.</text>
</comment>
<gene>
    <name evidence="6" type="ORF">F3Y22_tig00013960pilonHSYRG00327</name>
</gene>
<evidence type="ECO:0000313" key="6">
    <source>
        <dbReference type="EMBL" id="KAE8722593.1"/>
    </source>
</evidence>
<dbReference type="GO" id="GO:0008146">
    <property type="term" value="F:sulfotransferase activity"/>
    <property type="evidence" value="ECO:0007669"/>
    <property type="project" value="InterPro"/>
</dbReference>
<evidence type="ECO:0000256" key="2">
    <source>
        <dbReference type="ARBA" id="ARBA00022679"/>
    </source>
</evidence>
<feature type="region of interest" description="Disordered" evidence="4">
    <location>
        <begin position="83"/>
        <end position="106"/>
    </location>
</feature>
<dbReference type="Proteomes" id="UP000436088">
    <property type="component" value="Unassembled WGS sequence"/>
</dbReference>
<keyword evidence="2 3" id="KW-0808">Transferase</keyword>
<sequence length="372" mass="42992">METPSPTDQDKFEWKLGQVLAMLRQSGEQGDLWREDGIGSRTEYFSRSTLIQSPLGETIRALQIFQIRAVLCHNWLGFPTSLSSDREQGDSRVPPPPPSSLVSGRGRGRGRVIAILDYRNEFGINRNANFDYRNELGINLNANFDYRNEFGINRNANFDYRNELGINRNANLDYRNELGINRNANFDYRNANFDYRNELGINRNANLDYHNEFGINRNAKPKELPPLTLEETFESFCEGVSHEGPFWDHLLGYWKASSESPEKVLFLKYEDVKKKLWDYERKVAEFLGVPFSIEEEKKEMAEEIVKLCSFENMSKQDGNKRDTTDTKHPISNADFFRKGEIGDWVNHLSPQMVQTLDQITNQKFQGTGLGFN</sequence>
<evidence type="ECO:0000313" key="7">
    <source>
        <dbReference type="Proteomes" id="UP000436088"/>
    </source>
</evidence>
<proteinExistence type="inferred from homology"/>
<organism evidence="6 7">
    <name type="scientific">Hibiscus syriacus</name>
    <name type="common">Rose of Sharon</name>
    <dbReference type="NCBI Taxonomy" id="106335"/>
    <lineage>
        <taxon>Eukaryota</taxon>
        <taxon>Viridiplantae</taxon>
        <taxon>Streptophyta</taxon>
        <taxon>Embryophyta</taxon>
        <taxon>Tracheophyta</taxon>
        <taxon>Spermatophyta</taxon>
        <taxon>Magnoliopsida</taxon>
        <taxon>eudicotyledons</taxon>
        <taxon>Gunneridae</taxon>
        <taxon>Pentapetalae</taxon>
        <taxon>rosids</taxon>
        <taxon>malvids</taxon>
        <taxon>Malvales</taxon>
        <taxon>Malvaceae</taxon>
        <taxon>Malvoideae</taxon>
        <taxon>Hibiscus</taxon>
    </lineage>
</organism>
<evidence type="ECO:0000256" key="3">
    <source>
        <dbReference type="RuleBase" id="RU361155"/>
    </source>
</evidence>
<dbReference type="Pfam" id="PF00685">
    <property type="entry name" value="Sulfotransfer_1"/>
    <property type="match status" value="1"/>
</dbReference>
<evidence type="ECO:0000259" key="5">
    <source>
        <dbReference type="Pfam" id="PF00685"/>
    </source>
</evidence>
<evidence type="ECO:0000256" key="4">
    <source>
        <dbReference type="SAM" id="MobiDB-lite"/>
    </source>
</evidence>
<keyword evidence="7" id="KW-1185">Reference proteome</keyword>
<protein>
    <recommendedName>
        <fullName evidence="3">Sulfotransferase</fullName>
        <ecNumber evidence="3">2.8.2.-</ecNumber>
    </recommendedName>
</protein>
<dbReference type="InterPro" id="IPR027417">
    <property type="entry name" value="P-loop_NTPase"/>
</dbReference>
<dbReference type="SUPFAM" id="SSF52540">
    <property type="entry name" value="P-loop containing nucleoside triphosphate hydrolases"/>
    <property type="match status" value="1"/>
</dbReference>
<dbReference type="PANTHER" id="PTHR11783">
    <property type="entry name" value="SULFOTRANSFERASE SULT"/>
    <property type="match status" value="1"/>
</dbReference>
<evidence type="ECO:0000256" key="1">
    <source>
        <dbReference type="ARBA" id="ARBA00005771"/>
    </source>
</evidence>
<accession>A0A6A3C0U3</accession>
<feature type="domain" description="Sulfotransferase" evidence="5">
    <location>
        <begin position="217"/>
        <end position="368"/>
    </location>
</feature>
<dbReference type="AlphaFoldDB" id="A0A6A3C0U3"/>
<dbReference type="Gene3D" id="3.40.50.300">
    <property type="entry name" value="P-loop containing nucleotide triphosphate hydrolases"/>
    <property type="match status" value="1"/>
</dbReference>
<dbReference type="EC" id="2.8.2.-" evidence="3"/>
<dbReference type="InterPro" id="IPR000863">
    <property type="entry name" value="Sulfotransferase_dom"/>
</dbReference>
<name>A0A6A3C0U3_HIBSY</name>